<protein>
    <submittedName>
        <fullName evidence="1">Uncharacterized protein</fullName>
    </submittedName>
</protein>
<dbReference type="EMBL" id="JANJQO010000057">
    <property type="protein sequence ID" value="KAJ2982789.1"/>
    <property type="molecule type" value="Genomic_DNA"/>
</dbReference>
<accession>A0ACC1NV49</accession>
<comment type="caution">
    <text evidence="1">The sequence shown here is derived from an EMBL/GenBank/DDBJ whole genome shotgun (WGS) entry which is preliminary data.</text>
</comment>
<evidence type="ECO:0000313" key="1">
    <source>
        <dbReference type="EMBL" id="KAJ2982789.1"/>
    </source>
</evidence>
<gene>
    <name evidence="1" type="ORF">NQ176_g1145</name>
</gene>
<name>A0ACC1NV49_9HYPO</name>
<reference evidence="1" key="1">
    <citation type="submission" date="2022-08" db="EMBL/GenBank/DDBJ databases">
        <title>Genome Sequence of Lecanicillium fungicola.</title>
        <authorList>
            <person name="Buettner E."/>
        </authorList>
    </citation>
    <scope>NUCLEOTIDE SEQUENCE</scope>
    <source>
        <strain evidence="1">Babe33</strain>
    </source>
</reference>
<keyword evidence="2" id="KW-1185">Reference proteome</keyword>
<proteinExistence type="predicted"/>
<organism evidence="1 2">
    <name type="scientific">Zarea fungicola</name>
    <dbReference type="NCBI Taxonomy" id="93591"/>
    <lineage>
        <taxon>Eukaryota</taxon>
        <taxon>Fungi</taxon>
        <taxon>Dikarya</taxon>
        <taxon>Ascomycota</taxon>
        <taxon>Pezizomycotina</taxon>
        <taxon>Sordariomycetes</taxon>
        <taxon>Hypocreomycetidae</taxon>
        <taxon>Hypocreales</taxon>
        <taxon>Cordycipitaceae</taxon>
        <taxon>Zarea</taxon>
    </lineage>
</organism>
<sequence>MSSDLHFTSSTTSEDVAHVFQDQIANSTVLITGVSPNGLGESMAYALAKMKPAKLILTARTISKAQEVARGVQGSGNPSIIVETIEMDLSSMASVRAAAAHVIQAASVIDVLINNAGVMALPTRQLSVDGYEMHFATNFLGHWLFTKLLSPTFLTGTRVVNVTSGAYMVCPIRFHDINWEGHALPNEEKPDMVQAQNLGIGSLTNGDDQYNPMLAYLHSNAACMLYSVGLSDGLLGRHVVAISAAPGVVLTELQRHIGGFRNATTQYKTASQGAASFLVAAFDPALQRHNGAYINDCQLTAIDCAHVQDKLVARKLWCLAEQMVSERV</sequence>
<dbReference type="Proteomes" id="UP001143910">
    <property type="component" value="Unassembled WGS sequence"/>
</dbReference>
<evidence type="ECO:0000313" key="2">
    <source>
        <dbReference type="Proteomes" id="UP001143910"/>
    </source>
</evidence>